<protein>
    <recommendedName>
        <fullName evidence="1">eRF1 domain-containing protein</fullName>
    </recommendedName>
</protein>
<reference evidence="2" key="1">
    <citation type="submission" date="2022-06" db="EMBL/GenBank/DDBJ databases">
        <title>CFH 74404 Thermomicrobiaceae sp.</title>
        <authorList>
            <person name="Ming H."/>
            <person name="Li W.-J."/>
            <person name="Zhao Z."/>
        </authorList>
    </citation>
    <scope>NUCLEOTIDE SEQUENCE</scope>
    <source>
        <strain evidence="2">CFH 74404</strain>
    </source>
</reference>
<dbReference type="Pfam" id="PF18854">
    <property type="entry name" value="baeRF_family10"/>
    <property type="match status" value="1"/>
</dbReference>
<dbReference type="Gene3D" id="3.30.1330.30">
    <property type="match status" value="1"/>
</dbReference>
<dbReference type="SUPFAM" id="SSF55315">
    <property type="entry name" value="L30e-like"/>
    <property type="match status" value="1"/>
</dbReference>
<accession>A0AA41WEW2</accession>
<evidence type="ECO:0000313" key="2">
    <source>
        <dbReference type="EMBL" id="MCM8749110.1"/>
    </source>
</evidence>
<dbReference type="InterPro" id="IPR042226">
    <property type="entry name" value="eFR1_2_sf"/>
</dbReference>
<dbReference type="InterPro" id="IPR004403">
    <property type="entry name" value="Peptide_chain-rel_eRF1/aRF1"/>
</dbReference>
<dbReference type="Pfam" id="PF03465">
    <property type="entry name" value="eRF1_3"/>
    <property type="match status" value="1"/>
</dbReference>
<dbReference type="InterPro" id="IPR041202">
    <property type="entry name" value="BaeRF_family10"/>
</dbReference>
<dbReference type="PANTHER" id="PTHR10113">
    <property type="entry name" value="PEPTIDE CHAIN RELEASE FACTOR SUBUNIT 1"/>
    <property type="match status" value="1"/>
</dbReference>
<keyword evidence="3" id="KW-1185">Reference proteome</keyword>
<dbReference type="InterPro" id="IPR029064">
    <property type="entry name" value="Ribosomal_eL30-like_sf"/>
</dbReference>
<organism evidence="2 3">
    <name type="scientific">Thermalbibacter longus</name>
    <dbReference type="NCBI Taxonomy" id="2951981"/>
    <lineage>
        <taxon>Bacteria</taxon>
        <taxon>Pseudomonadati</taxon>
        <taxon>Thermomicrobiota</taxon>
        <taxon>Thermomicrobia</taxon>
        <taxon>Thermomicrobiales</taxon>
        <taxon>Thermomicrobiaceae</taxon>
        <taxon>Thermalbibacter</taxon>
    </lineage>
</organism>
<sequence length="389" mass="44501">MHITRQAVERLASYHSPDWPIVSLYLRVDREHITDDHYSIRLKNLLKQVSDNPGIELSRAQLEAVEADLDRIRVFFRDHGDEFGQGVALFASSAANLWEVYETPREVGNHVEVDFRPVIAPLVRVLELCEPFCVCLVSRDRARIFMGHMSEFGERAVRLDQEVPGQHEQGGWSQARYQRHIEEHVHQHFKRLAADLFALFEQEPFRFLILGGPHEVVSDFLDYLHPYLRERYIGTFYVLMEATAKQVREEAAKIVREWLRQEKQRYLDLLRNEALSNDMGVTGLEKVVEALQMGNVLSLIVDDRLEAPGSSCLHCGAVQPPAAEQPDRCLYCGGPVRRHANIVPNVYANAYRQKANLVFLTERELQEQLAELGGIGAILRFRVTPAPGS</sequence>
<proteinExistence type="predicted"/>
<dbReference type="SUPFAM" id="SSF53137">
    <property type="entry name" value="Translational machinery components"/>
    <property type="match status" value="1"/>
</dbReference>
<gene>
    <name evidence="2" type="ORF">NET02_08135</name>
</gene>
<dbReference type="AlphaFoldDB" id="A0AA41WEW2"/>
<dbReference type="InterPro" id="IPR005142">
    <property type="entry name" value="eRF1_3"/>
</dbReference>
<evidence type="ECO:0000313" key="3">
    <source>
        <dbReference type="Proteomes" id="UP001165306"/>
    </source>
</evidence>
<dbReference type="Proteomes" id="UP001165306">
    <property type="component" value="Unassembled WGS sequence"/>
</dbReference>
<dbReference type="Gene3D" id="3.30.420.60">
    <property type="entry name" value="eRF1 domain 2"/>
    <property type="match status" value="1"/>
</dbReference>
<dbReference type="RefSeq" id="WP_284056889.1">
    <property type="nucleotide sequence ID" value="NZ_JAMSLR010000004.1"/>
</dbReference>
<feature type="domain" description="eRF1" evidence="1">
    <location>
        <begin position="274"/>
        <end position="383"/>
    </location>
</feature>
<dbReference type="EMBL" id="JAMSLR010000004">
    <property type="protein sequence ID" value="MCM8749110.1"/>
    <property type="molecule type" value="Genomic_DNA"/>
</dbReference>
<evidence type="ECO:0000259" key="1">
    <source>
        <dbReference type="Pfam" id="PF03465"/>
    </source>
</evidence>
<dbReference type="GO" id="GO:0003747">
    <property type="term" value="F:translation release factor activity"/>
    <property type="evidence" value="ECO:0007669"/>
    <property type="project" value="InterPro"/>
</dbReference>
<comment type="caution">
    <text evidence="2">The sequence shown here is derived from an EMBL/GenBank/DDBJ whole genome shotgun (WGS) entry which is preliminary data.</text>
</comment>
<name>A0AA41WEW2_9BACT</name>